<sequence length="77" mass="8899">MTNQNTPVLIDQELDQLEEKVDSLLDIINRLTQENQSLRSQQEAHATERAGLLERHDQVRNRVEAIVTRLKSMETST</sequence>
<dbReference type="EMBL" id="BART01007047">
    <property type="protein sequence ID" value="GAG53802.1"/>
    <property type="molecule type" value="Genomic_DNA"/>
</dbReference>
<dbReference type="Gene3D" id="1.20.5.340">
    <property type="match status" value="1"/>
</dbReference>
<protein>
    <recommendedName>
        <fullName evidence="4">TIGR02449 family protein</fullName>
    </recommendedName>
</protein>
<keyword evidence="1 2" id="KW-0175">Coiled coil</keyword>
<evidence type="ECO:0000256" key="1">
    <source>
        <dbReference type="ARBA" id="ARBA00023054"/>
    </source>
</evidence>
<proteinExistence type="predicted"/>
<dbReference type="AlphaFoldDB" id="X0Z5X4"/>
<evidence type="ECO:0000256" key="2">
    <source>
        <dbReference type="SAM" id="Coils"/>
    </source>
</evidence>
<comment type="caution">
    <text evidence="3">The sequence shown here is derived from an EMBL/GenBank/DDBJ whole genome shotgun (WGS) entry which is preliminary data.</text>
</comment>
<organism evidence="3">
    <name type="scientific">marine sediment metagenome</name>
    <dbReference type="NCBI Taxonomy" id="412755"/>
    <lineage>
        <taxon>unclassified sequences</taxon>
        <taxon>metagenomes</taxon>
        <taxon>ecological metagenomes</taxon>
    </lineage>
</organism>
<dbReference type="InterPro" id="IPR009252">
    <property type="entry name" value="Cell_div_ZapB"/>
</dbReference>
<evidence type="ECO:0000313" key="3">
    <source>
        <dbReference type="EMBL" id="GAG53802.1"/>
    </source>
</evidence>
<dbReference type="InterPro" id="IPR012662">
    <property type="entry name" value="CHP02449"/>
</dbReference>
<gene>
    <name evidence="3" type="ORF">S01H4_16090</name>
</gene>
<reference evidence="3" key="1">
    <citation type="journal article" date="2014" name="Front. Microbiol.">
        <title>High frequency of phylogenetically diverse reductive dehalogenase-homologous genes in deep subseafloor sedimentary metagenomes.</title>
        <authorList>
            <person name="Kawai M."/>
            <person name="Futagami T."/>
            <person name="Toyoda A."/>
            <person name="Takaki Y."/>
            <person name="Nishi S."/>
            <person name="Hori S."/>
            <person name="Arai W."/>
            <person name="Tsubouchi T."/>
            <person name="Morono Y."/>
            <person name="Uchiyama I."/>
            <person name="Ito T."/>
            <person name="Fujiyama A."/>
            <person name="Inagaki F."/>
            <person name="Takami H."/>
        </authorList>
    </citation>
    <scope>NUCLEOTIDE SEQUENCE</scope>
    <source>
        <strain evidence="3">Expedition CK06-06</strain>
    </source>
</reference>
<dbReference type="GO" id="GO:0005737">
    <property type="term" value="C:cytoplasm"/>
    <property type="evidence" value="ECO:0007669"/>
    <property type="project" value="InterPro"/>
</dbReference>
<name>X0Z5X4_9ZZZZ</name>
<dbReference type="GO" id="GO:0090529">
    <property type="term" value="P:cell septum assembly"/>
    <property type="evidence" value="ECO:0007669"/>
    <property type="project" value="InterPro"/>
</dbReference>
<dbReference type="NCBIfam" id="TIGR02449">
    <property type="entry name" value="TIGR02449 family protein"/>
    <property type="match status" value="1"/>
</dbReference>
<accession>X0Z5X4</accession>
<dbReference type="GO" id="GO:0043093">
    <property type="term" value="P:FtsZ-dependent cytokinesis"/>
    <property type="evidence" value="ECO:0007669"/>
    <property type="project" value="InterPro"/>
</dbReference>
<evidence type="ECO:0008006" key="4">
    <source>
        <dbReference type="Google" id="ProtNLM"/>
    </source>
</evidence>
<feature type="coiled-coil region" evidence="2">
    <location>
        <begin position="14"/>
        <end position="48"/>
    </location>
</feature>
<dbReference type="Pfam" id="PF06005">
    <property type="entry name" value="ZapB"/>
    <property type="match status" value="1"/>
</dbReference>